<organism evidence="1 2">
    <name type="scientific">Ceratodon purpureus</name>
    <name type="common">Fire moss</name>
    <name type="synonym">Dicranum purpureum</name>
    <dbReference type="NCBI Taxonomy" id="3225"/>
    <lineage>
        <taxon>Eukaryota</taxon>
        <taxon>Viridiplantae</taxon>
        <taxon>Streptophyta</taxon>
        <taxon>Embryophyta</taxon>
        <taxon>Bryophyta</taxon>
        <taxon>Bryophytina</taxon>
        <taxon>Bryopsida</taxon>
        <taxon>Dicranidae</taxon>
        <taxon>Pseudoditrichales</taxon>
        <taxon>Ditrichaceae</taxon>
        <taxon>Ceratodon</taxon>
    </lineage>
</organism>
<evidence type="ECO:0000313" key="1">
    <source>
        <dbReference type="EMBL" id="KAG0577991.1"/>
    </source>
</evidence>
<name>A0A8T0I5L6_CERPU</name>
<protein>
    <submittedName>
        <fullName evidence="1">Uncharacterized protein</fullName>
    </submittedName>
</protein>
<sequence length="115" mass="13146">MGFSSTGLVFCLWGNVSPRYGTFVDSILWFWIASVDEGRGDSRVSFCFRKFFVMSTRTLEIDGCMTLATLFFIRNRNLVCQDQFVSVSLSWTVCCYQELEGNFDKGTSDLEVKNL</sequence>
<dbReference type="EMBL" id="CM026425">
    <property type="protein sequence ID" value="KAG0577991.1"/>
    <property type="molecule type" value="Genomic_DNA"/>
</dbReference>
<dbReference type="Proteomes" id="UP000822688">
    <property type="component" value="Chromosome 5"/>
</dbReference>
<evidence type="ECO:0000313" key="2">
    <source>
        <dbReference type="Proteomes" id="UP000822688"/>
    </source>
</evidence>
<accession>A0A8T0I5L6</accession>
<comment type="caution">
    <text evidence="1">The sequence shown here is derived from an EMBL/GenBank/DDBJ whole genome shotgun (WGS) entry which is preliminary data.</text>
</comment>
<proteinExistence type="predicted"/>
<keyword evidence="2" id="KW-1185">Reference proteome</keyword>
<reference evidence="1" key="1">
    <citation type="submission" date="2020-06" db="EMBL/GenBank/DDBJ databases">
        <title>WGS assembly of Ceratodon purpureus strain R40.</title>
        <authorList>
            <person name="Carey S.B."/>
            <person name="Jenkins J."/>
            <person name="Shu S."/>
            <person name="Lovell J.T."/>
            <person name="Sreedasyam A."/>
            <person name="Maumus F."/>
            <person name="Tiley G.P."/>
            <person name="Fernandez-Pozo N."/>
            <person name="Barry K."/>
            <person name="Chen C."/>
            <person name="Wang M."/>
            <person name="Lipzen A."/>
            <person name="Daum C."/>
            <person name="Saski C.A."/>
            <person name="Payton A.C."/>
            <person name="Mcbreen J.C."/>
            <person name="Conrad R.E."/>
            <person name="Kollar L.M."/>
            <person name="Olsson S."/>
            <person name="Huttunen S."/>
            <person name="Landis J.B."/>
            <person name="Wickett N.J."/>
            <person name="Johnson M.G."/>
            <person name="Rensing S.A."/>
            <person name="Grimwood J."/>
            <person name="Schmutz J."/>
            <person name="Mcdaniel S.F."/>
        </authorList>
    </citation>
    <scope>NUCLEOTIDE SEQUENCE</scope>
    <source>
        <strain evidence="1">R40</strain>
    </source>
</reference>
<gene>
    <name evidence="1" type="ORF">KC19_5G196900</name>
</gene>
<dbReference type="AlphaFoldDB" id="A0A8T0I5L6"/>